<evidence type="ECO:0000256" key="9">
    <source>
        <dbReference type="SAM" id="MobiDB-lite"/>
    </source>
</evidence>
<dbReference type="InterPro" id="IPR001719">
    <property type="entry name" value="AP_endonuc_2"/>
</dbReference>
<keyword evidence="7" id="KW-0862">Zinc</keyword>
<dbReference type="OrthoDB" id="7663182at2759"/>
<dbReference type="AlphaFoldDB" id="A0A9W4KC71"/>
<comment type="similarity">
    <text evidence="2">Belongs to the AP endonuclease 2 family.</text>
</comment>
<evidence type="ECO:0000256" key="7">
    <source>
        <dbReference type="ARBA" id="ARBA00022833"/>
    </source>
</evidence>
<dbReference type="GO" id="GO:0005739">
    <property type="term" value="C:mitochondrion"/>
    <property type="evidence" value="ECO:0007669"/>
    <property type="project" value="TreeGrafter"/>
</dbReference>
<dbReference type="PROSITE" id="PS51432">
    <property type="entry name" value="AP_NUCLEASE_F2_4"/>
    <property type="match status" value="1"/>
</dbReference>
<evidence type="ECO:0000313" key="12">
    <source>
        <dbReference type="Proteomes" id="UP001154252"/>
    </source>
</evidence>
<dbReference type="GO" id="GO:0008270">
    <property type="term" value="F:zinc ion binding"/>
    <property type="evidence" value="ECO:0007669"/>
    <property type="project" value="InterPro"/>
</dbReference>
<accession>A0A9W4KC71</accession>
<evidence type="ECO:0000256" key="5">
    <source>
        <dbReference type="ARBA" id="ARBA00022763"/>
    </source>
</evidence>
<dbReference type="SMART" id="SM00518">
    <property type="entry name" value="AP2Ec"/>
    <property type="match status" value="1"/>
</dbReference>
<dbReference type="Gene3D" id="3.20.20.150">
    <property type="entry name" value="Divalent-metal-dependent TIM barrel enzymes"/>
    <property type="match status" value="1"/>
</dbReference>
<organism evidence="11 12">
    <name type="scientific">Penicillium egyptiacum</name>
    <dbReference type="NCBI Taxonomy" id="1303716"/>
    <lineage>
        <taxon>Eukaryota</taxon>
        <taxon>Fungi</taxon>
        <taxon>Dikarya</taxon>
        <taxon>Ascomycota</taxon>
        <taxon>Pezizomycotina</taxon>
        <taxon>Eurotiomycetes</taxon>
        <taxon>Eurotiomycetidae</taxon>
        <taxon>Eurotiales</taxon>
        <taxon>Aspergillaceae</taxon>
        <taxon>Penicillium</taxon>
    </lineage>
</organism>
<evidence type="ECO:0000259" key="10">
    <source>
        <dbReference type="Pfam" id="PF01261"/>
    </source>
</evidence>
<dbReference type="EMBL" id="CAJVRC010000872">
    <property type="protein sequence ID" value="CAG8901811.1"/>
    <property type="molecule type" value="Genomic_DNA"/>
</dbReference>
<dbReference type="CDD" id="cd00019">
    <property type="entry name" value="AP2Ec"/>
    <property type="match status" value="1"/>
</dbReference>
<dbReference type="PANTHER" id="PTHR21445:SF0">
    <property type="entry name" value="APURINIC-APYRIMIDINIC ENDONUCLEASE"/>
    <property type="match status" value="1"/>
</dbReference>
<keyword evidence="8" id="KW-0234">DNA repair</keyword>
<dbReference type="PANTHER" id="PTHR21445">
    <property type="entry name" value="ENDONUCLEASE IV ENDODEOXYRIBONUCLEASE IV"/>
    <property type="match status" value="1"/>
</dbReference>
<keyword evidence="6" id="KW-0378">Hydrolase</keyword>
<dbReference type="GO" id="GO:0006284">
    <property type="term" value="P:base-excision repair"/>
    <property type="evidence" value="ECO:0007669"/>
    <property type="project" value="TreeGrafter"/>
</dbReference>
<sequence length="586" mass="64641">MTVARETVTWYQHPSYTILQVQFVPYRSRLRLYFGDRESSEFVGSHLDPRGLAISTSSGLRSGYPPTSRGFAYCDSFSAMCCQESKSPMCEDSGSKVNHKRNLSNGTSELSPPRRSKRQKSTTNLKELSSPEASESEAEELPLPVKKEANDRPLVDTAKEKKKKAPVKKSNEDVKPKKARKSKKEQELESMPLALRTKGLRMFVGAHVSAAKGIFNSIRNSENIGGNAIALFLKSQRKWDNPALQDDHCDQFRKLCAEKGYDAAKHVLPHGSYLVNLAQNDRAKSKQAYTSFLDDLRRCEALGITLYNFHPGSTNQTPLPEALSRLAEMLVQAITETMTVVPVLETMCGHGNTIGGSLSEFRDLLALIPKEHHSRIGICVDTCHSFAAGYDLTSPAGFKAFLAEFDELIGIQFLRALHLNDSKAPRGSKRDLHANIGTGFLGLRAFHNVMNEPRFEGLPMVLETPIDRLPGQNVATEDDAAGGSESESEKKKQPKKGPKRPAGAGAAAVPDPGVWAGEIKLLESLIGMDPEGEEFRALEARLSEEGRAEREKHQDQYDRKLAADEKKKAKGQKSLMDMMKGGAAKE</sequence>
<dbReference type="HAMAP" id="MF_00152">
    <property type="entry name" value="Nfo"/>
    <property type="match status" value="1"/>
</dbReference>
<feature type="region of interest" description="Disordered" evidence="9">
    <location>
        <begin position="542"/>
        <end position="586"/>
    </location>
</feature>
<dbReference type="FunFam" id="3.20.20.150:FF:000001">
    <property type="entry name" value="Probable endonuclease 4"/>
    <property type="match status" value="1"/>
</dbReference>
<dbReference type="InterPro" id="IPR018246">
    <property type="entry name" value="AP_endonuc_F2_Zn_BS"/>
</dbReference>
<feature type="domain" description="Xylose isomerase-like TIM barrel" evidence="10">
    <location>
        <begin position="220"/>
        <end position="473"/>
    </location>
</feature>
<feature type="compositionally biased region" description="Basic and acidic residues" evidence="9">
    <location>
        <begin position="145"/>
        <end position="159"/>
    </location>
</feature>
<dbReference type="SUPFAM" id="SSF51658">
    <property type="entry name" value="Xylose isomerase-like"/>
    <property type="match status" value="1"/>
</dbReference>
<reference evidence="11" key="1">
    <citation type="submission" date="2021-07" db="EMBL/GenBank/DDBJ databases">
        <authorList>
            <person name="Branca A.L. A."/>
        </authorList>
    </citation>
    <scope>NUCLEOTIDE SEQUENCE</scope>
</reference>
<evidence type="ECO:0000256" key="4">
    <source>
        <dbReference type="ARBA" id="ARBA00022723"/>
    </source>
</evidence>
<feature type="region of interest" description="Disordered" evidence="9">
    <location>
        <begin position="469"/>
        <end position="510"/>
    </location>
</feature>
<comment type="caution">
    <text evidence="11">The sequence shown here is derived from an EMBL/GenBank/DDBJ whole genome shotgun (WGS) entry which is preliminary data.</text>
</comment>
<feature type="compositionally biased region" description="Basic and acidic residues" evidence="9">
    <location>
        <begin position="542"/>
        <end position="567"/>
    </location>
</feature>
<dbReference type="GO" id="GO:0003677">
    <property type="term" value="F:DNA binding"/>
    <property type="evidence" value="ECO:0007669"/>
    <property type="project" value="InterPro"/>
</dbReference>
<dbReference type="InterPro" id="IPR036237">
    <property type="entry name" value="Xyl_isomerase-like_sf"/>
</dbReference>
<keyword evidence="4" id="KW-0479">Metal-binding</keyword>
<proteinExistence type="inferred from homology"/>
<evidence type="ECO:0000256" key="2">
    <source>
        <dbReference type="ARBA" id="ARBA00005340"/>
    </source>
</evidence>
<evidence type="ECO:0000256" key="1">
    <source>
        <dbReference type="ARBA" id="ARBA00001947"/>
    </source>
</evidence>
<dbReference type="GO" id="GO:0008081">
    <property type="term" value="F:phosphoric diester hydrolase activity"/>
    <property type="evidence" value="ECO:0007669"/>
    <property type="project" value="TreeGrafter"/>
</dbReference>
<dbReference type="Pfam" id="PF01261">
    <property type="entry name" value="AP_endonuc_2"/>
    <property type="match status" value="1"/>
</dbReference>
<evidence type="ECO:0000256" key="8">
    <source>
        <dbReference type="ARBA" id="ARBA00023204"/>
    </source>
</evidence>
<dbReference type="Proteomes" id="UP001154252">
    <property type="component" value="Unassembled WGS sequence"/>
</dbReference>
<keyword evidence="5" id="KW-0227">DNA damage</keyword>
<evidence type="ECO:0000256" key="6">
    <source>
        <dbReference type="ARBA" id="ARBA00022801"/>
    </source>
</evidence>
<dbReference type="NCBIfam" id="TIGR00587">
    <property type="entry name" value="nfo"/>
    <property type="match status" value="1"/>
</dbReference>
<evidence type="ECO:0000313" key="11">
    <source>
        <dbReference type="EMBL" id="CAG8901811.1"/>
    </source>
</evidence>
<dbReference type="GO" id="GO:0003906">
    <property type="term" value="F:DNA-(apurinic or apyrimidinic site) endonuclease activity"/>
    <property type="evidence" value="ECO:0007669"/>
    <property type="project" value="TreeGrafter"/>
</dbReference>
<dbReference type="InterPro" id="IPR013022">
    <property type="entry name" value="Xyl_isomerase-like_TIM-brl"/>
</dbReference>
<protein>
    <recommendedName>
        <fullName evidence="3">Apurinic-apyrimidinic endonuclease 1</fullName>
    </recommendedName>
</protein>
<evidence type="ECO:0000256" key="3">
    <source>
        <dbReference type="ARBA" id="ARBA00021759"/>
    </source>
</evidence>
<dbReference type="PROSITE" id="PS00730">
    <property type="entry name" value="AP_NUCLEASE_F2_2"/>
    <property type="match status" value="1"/>
</dbReference>
<keyword evidence="12" id="KW-1185">Reference proteome</keyword>
<comment type="cofactor">
    <cofactor evidence="1">
        <name>Zn(2+)</name>
        <dbReference type="ChEBI" id="CHEBI:29105"/>
    </cofactor>
</comment>
<dbReference type="GO" id="GO:0005634">
    <property type="term" value="C:nucleus"/>
    <property type="evidence" value="ECO:0007669"/>
    <property type="project" value="TreeGrafter"/>
</dbReference>
<gene>
    <name evidence="11" type="ORF">PEGY_LOCUS6597</name>
</gene>
<feature type="region of interest" description="Disordered" evidence="9">
    <location>
        <begin position="88"/>
        <end position="188"/>
    </location>
</feature>
<name>A0A9W4KC71_9EURO</name>
<dbReference type="PROSITE" id="PS00731">
    <property type="entry name" value="AP_NUCLEASE_F2_3"/>
    <property type="match status" value="1"/>
</dbReference>